<evidence type="ECO:0000259" key="5">
    <source>
        <dbReference type="PROSITE" id="PS50977"/>
    </source>
</evidence>
<dbReference type="Proteomes" id="UP001431784">
    <property type="component" value="Unassembled WGS sequence"/>
</dbReference>
<dbReference type="PANTHER" id="PTHR30055:SF234">
    <property type="entry name" value="HTH-TYPE TRANSCRIPTIONAL REGULATOR BETI"/>
    <property type="match status" value="1"/>
</dbReference>
<keyword evidence="3" id="KW-0804">Transcription</keyword>
<dbReference type="Pfam" id="PF21351">
    <property type="entry name" value="TetR_C_41"/>
    <property type="match status" value="1"/>
</dbReference>
<keyword evidence="2 4" id="KW-0238">DNA-binding</keyword>
<keyword evidence="7" id="KW-1185">Reference proteome</keyword>
<reference evidence="6" key="1">
    <citation type="submission" date="2023-02" db="EMBL/GenBank/DDBJ databases">
        <title>Description of Roseinatronobacter alkalisoli sp. nov., an alkaliphilic bacerium isolated from soda soil.</title>
        <authorList>
            <person name="Wei W."/>
        </authorList>
    </citation>
    <scope>NUCLEOTIDE SEQUENCE</scope>
    <source>
        <strain evidence="6">HJB301</strain>
    </source>
</reference>
<evidence type="ECO:0000313" key="7">
    <source>
        <dbReference type="Proteomes" id="UP001431784"/>
    </source>
</evidence>
<protein>
    <submittedName>
        <fullName evidence="6">Helix-turn-helix domain containing protein</fullName>
    </submittedName>
</protein>
<dbReference type="InterPro" id="IPR009057">
    <property type="entry name" value="Homeodomain-like_sf"/>
</dbReference>
<dbReference type="PRINTS" id="PR00455">
    <property type="entry name" value="HTHTETR"/>
</dbReference>
<dbReference type="InterPro" id="IPR001647">
    <property type="entry name" value="HTH_TetR"/>
</dbReference>
<name>A0ABT5T6S4_9RHOB</name>
<dbReference type="SUPFAM" id="SSF46689">
    <property type="entry name" value="Homeodomain-like"/>
    <property type="match status" value="1"/>
</dbReference>
<dbReference type="RefSeq" id="WP_274351503.1">
    <property type="nucleotide sequence ID" value="NZ_JAQZSM010000004.1"/>
</dbReference>
<dbReference type="Gene3D" id="1.10.357.10">
    <property type="entry name" value="Tetracycline Repressor, domain 2"/>
    <property type="match status" value="1"/>
</dbReference>
<dbReference type="Pfam" id="PF00440">
    <property type="entry name" value="TetR_N"/>
    <property type="match status" value="1"/>
</dbReference>
<dbReference type="PROSITE" id="PS50977">
    <property type="entry name" value="HTH_TETR_2"/>
    <property type="match status" value="1"/>
</dbReference>
<dbReference type="InterPro" id="IPR050109">
    <property type="entry name" value="HTH-type_TetR-like_transc_reg"/>
</dbReference>
<keyword evidence="1" id="KW-0805">Transcription regulation</keyword>
<feature type="domain" description="HTH tetR-type" evidence="5">
    <location>
        <begin position="12"/>
        <end position="72"/>
    </location>
</feature>
<organism evidence="6 7">
    <name type="scientific">Roseinatronobacter alkalisoli</name>
    <dbReference type="NCBI Taxonomy" id="3028235"/>
    <lineage>
        <taxon>Bacteria</taxon>
        <taxon>Pseudomonadati</taxon>
        <taxon>Pseudomonadota</taxon>
        <taxon>Alphaproteobacteria</taxon>
        <taxon>Rhodobacterales</taxon>
        <taxon>Paracoccaceae</taxon>
        <taxon>Roseinatronobacter</taxon>
    </lineage>
</organism>
<evidence type="ECO:0000256" key="1">
    <source>
        <dbReference type="ARBA" id="ARBA00023015"/>
    </source>
</evidence>
<evidence type="ECO:0000256" key="2">
    <source>
        <dbReference type="ARBA" id="ARBA00023125"/>
    </source>
</evidence>
<proteinExistence type="predicted"/>
<dbReference type="InterPro" id="IPR049484">
    <property type="entry name" value="Rv0078-like_C"/>
</dbReference>
<evidence type="ECO:0000256" key="3">
    <source>
        <dbReference type="ARBA" id="ARBA00023163"/>
    </source>
</evidence>
<evidence type="ECO:0000256" key="4">
    <source>
        <dbReference type="PROSITE-ProRule" id="PRU00335"/>
    </source>
</evidence>
<sequence length="195" mass="20739">MQERRSNQDRRQETRRALISAARALFLEKGYAATGTPEVVARAGLTRGALYHHFKDKQALFLAVVEAEAAQIAAGIAAGSADAQTPLAALNAGAQAYFAAMRVPGRVRLMLLEGPAVLSPETMRRIDLETGGRELRLGIAAALGQAATVGQVDTLADLISAMFDRAALAVDGGAERLLYEETMRDLLARLVGPEP</sequence>
<feature type="DNA-binding region" description="H-T-H motif" evidence="4">
    <location>
        <begin position="35"/>
        <end position="54"/>
    </location>
</feature>
<comment type="caution">
    <text evidence="6">The sequence shown here is derived from an EMBL/GenBank/DDBJ whole genome shotgun (WGS) entry which is preliminary data.</text>
</comment>
<dbReference type="PANTHER" id="PTHR30055">
    <property type="entry name" value="HTH-TYPE TRANSCRIPTIONAL REGULATOR RUTR"/>
    <property type="match status" value="1"/>
</dbReference>
<dbReference type="EMBL" id="JAQZSM010000004">
    <property type="protein sequence ID" value="MDD7970823.1"/>
    <property type="molecule type" value="Genomic_DNA"/>
</dbReference>
<evidence type="ECO:0000313" key="6">
    <source>
        <dbReference type="EMBL" id="MDD7970823.1"/>
    </source>
</evidence>
<accession>A0ABT5T6S4</accession>
<gene>
    <name evidence="6" type="ORF">PUT78_06905</name>
</gene>